<evidence type="ECO:0000259" key="1">
    <source>
        <dbReference type="SMART" id="SM01321"/>
    </source>
</evidence>
<dbReference type="SUPFAM" id="SSF143422">
    <property type="entry name" value="Transposase IS200-like"/>
    <property type="match status" value="1"/>
</dbReference>
<dbReference type="InterPro" id="IPR002686">
    <property type="entry name" value="Transposase_17"/>
</dbReference>
<dbReference type="Pfam" id="PF01797">
    <property type="entry name" value="Y1_Tnp"/>
    <property type="match status" value="1"/>
</dbReference>
<dbReference type="Proteomes" id="UP000179275">
    <property type="component" value="Unassembled WGS sequence"/>
</dbReference>
<dbReference type="EMBL" id="MFUG01000013">
    <property type="protein sequence ID" value="OGI76005.1"/>
    <property type="molecule type" value="Genomic_DNA"/>
</dbReference>
<name>A0A1F6W2S6_9BACT</name>
<dbReference type="GO" id="GO:0004803">
    <property type="term" value="F:transposase activity"/>
    <property type="evidence" value="ECO:0007669"/>
    <property type="project" value="InterPro"/>
</dbReference>
<dbReference type="GO" id="GO:0006313">
    <property type="term" value="P:DNA transposition"/>
    <property type="evidence" value="ECO:0007669"/>
    <property type="project" value="InterPro"/>
</dbReference>
<dbReference type="SMART" id="SM01321">
    <property type="entry name" value="Y1_Tnp"/>
    <property type="match status" value="1"/>
</dbReference>
<reference evidence="2 3" key="1">
    <citation type="journal article" date="2016" name="Nat. Commun.">
        <title>Thousands of microbial genomes shed light on interconnected biogeochemical processes in an aquifer system.</title>
        <authorList>
            <person name="Anantharaman K."/>
            <person name="Brown C.T."/>
            <person name="Hug L.A."/>
            <person name="Sharon I."/>
            <person name="Castelle C.J."/>
            <person name="Probst A.J."/>
            <person name="Thomas B.C."/>
            <person name="Singh A."/>
            <person name="Wilkins M.J."/>
            <person name="Karaoz U."/>
            <person name="Brodie E.L."/>
            <person name="Williams K.H."/>
            <person name="Hubbard S.S."/>
            <person name="Banfield J.F."/>
        </authorList>
    </citation>
    <scope>NUCLEOTIDE SEQUENCE [LARGE SCALE GENOMIC DNA]</scope>
</reference>
<sequence>MGRPQRTDVGGYVYHVLNRANARMTIFSNDKEYQGFEAILFEAMEKFKMRLIAYTLMPNHFHLVLYPKYEGEIKKFMHWLTLTHTQRWHVYTKTIGHGHLYQGRYKSFLVEEDSYLWVLLAYVERNALRAKLVKSLKDWKWSSYYKRLYGTALQKKLLATDSIAWPDNYDKLLSLTEEKEKLETIRNSVNRGKPYGGNSWTGKVLKKFGLEITERKRGRPKKGS</sequence>
<proteinExistence type="predicted"/>
<dbReference type="PANTHER" id="PTHR34322:SF2">
    <property type="entry name" value="TRANSPOSASE IS200-LIKE DOMAIN-CONTAINING PROTEIN"/>
    <property type="match status" value="1"/>
</dbReference>
<dbReference type="PANTHER" id="PTHR34322">
    <property type="entry name" value="TRANSPOSASE, Y1_TNP DOMAIN-CONTAINING"/>
    <property type="match status" value="1"/>
</dbReference>
<evidence type="ECO:0000313" key="2">
    <source>
        <dbReference type="EMBL" id="OGI76005.1"/>
    </source>
</evidence>
<feature type="domain" description="Transposase IS200-like" evidence="1">
    <location>
        <begin position="9"/>
        <end position="126"/>
    </location>
</feature>
<dbReference type="GO" id="GO:0003677">
    <property type="term" value="F:DNA binding"/>
    <property type="evidence" value="ECO:0007669"/>
    <property type="project" value="InterPro"/>
</dbReference>
<accession>A0A1F6W2S6</accession>
<dbReference type="AlphaFoldDB" id="A0A1F6W2S6"/>
<dbReference type="InterPro" id="IPR036515">
    <property type="entry name" value="Transposase_17_sf"/>
</dbReference>
<gene>
    <name evidence="2" type="ORF">A3C67_01395</name>
</gene>
<dbReference type="STRING" id="1801756.A3C67_01395"/>
<dbReference type="Gene3D" id="3.30.70.1290">
    <property type="entry name" value="Transposase IS200-like"/>
    <property type="match status" value="1"/>
</dbReference>
<comment type="caution">
    <text evidence="2">The sequence shown here is derived from an EMBL/GenBank/DDBJ whole genome shotgun (WGS) entry which is preliminary data.</text>
</comment>
<organism evidence="2 3">
    <name type="scientific">Candidatus Nomurabacteria bacterium RIFCSPHIGHO2_02_FULL_42_19</name>
    <dbReference type="NCBI Taxonomy" id="1801756"/>
    <lineage>
        <taxon>Bacteria</taxon>
        <taxon>Candidatus Nomuraibacteriota</taxon>
    </lineage>
</organism>
<evidence type="ECO:0000313" key="3">
    <source>
        <dbReference type="Proteomes" id="UP000179275"/>
    </source>
</evidence>
<protein>
    <recommendedName>
        <fullName evidence="1">Transposase IS200-like domain-containing protein</fullName>
    </recommendedName>
</protein>